<dbReference type="OrthoDB" id="153807at2"/>
<dbReference type="InterPro" id="IPR051797">
    <property type="entry name" value="TrmB-like"/>
</dbReference>
<evidence type="ECO:0000259" key="2">
    <source>
        <dbReference type="Pfam" id="PF11495"/>
    </source>
</evidence>
<dbReference type="Pfam" id="PF01978">
    <property type="entry name" value="TrmB"/>
    <property type="match status" value="1"/>
</dbReference>
<dbReference type="Gene3D" id="1.10.10.10">
    <property type="entry name" value="Winged helix-like DNA-binding domain superfamily/Winged helix DNA-binding domain"/>
    <property type="match status" value="1"/>
</dbReference>
<dbReference type="EMBL" id="CP035758">
    <property type="protein sequence ID" value="QBD78752.1"/>
    <property type="molecule type" value="Genomic_DNA"/>
</dbReference>
<dbReference type="InterPro" id="IPR021586">
    <property type="entry name" value="Tscrpt_reg_TrmB_C"/>
</dbReference>
<dbReference type="InterPro" id="IPR036388">
    <property type="entry name" value="WH-like_DNA-bd_sf"/>
</dbReference>
<dbReference type="InterPro" id="IPR002831">
    <property type="entry name" value="Tscrpt_reg_TrmB_N"/>
</dbReference>
<dbReference type="Pfam" id="PF11495">
    <property type="entry name" value="Regulator_TrmB"/>
    <property type="match status" value="1"/>
</dbReference>
<feature type="domain" description="Transcription regulator TrmB N-terminal" evidence="1">
    <location>
        <begin position="8"/>
        <end position="74"/>
    </location>
</feature>
<name>A0A4P6JTY8_KTERU</name>
<organism evidence="3 4">
    <name type="scientific">Ktedonosporobacter rubrisoli</name>
    <dbReference type="NCBI Taxonomy" id="2509675"/>
    <lineage>
        <taxon>Bacteria</taxon>
        <taxon>Bacillati</taxon>
        <taxon>Chloroflexota</taxon>
        <taxon>Ktedonobacteria</taxon>
        <taxon>Ktedonobacterales</taxon>
        <taxon>Ktedonosporobacteraceae</taxon>
        <taxon>Ktedonosporobacter</taxon>
    </lineage>
</organism>
<feature type="domain" description="Transcription regulator TrmB C-terminal" evidence="2">
    <location>
        <begin position="107"/>
        <end position="158"/>
    </location>
</feature>
<dbReference type="AlphaFoldDB" id="A0A4P6JTY8"/>
<sequence>MMSTVELLQQTGLNKYEAEAYYTLLMHGALTGYEVGKLSQVPLSRSYEILERLVEKGLALLQPGEPPRYSAQDPQQFLAKVRGEIEATLNALTISLAALPRPNTMNEFWVIRGEQNILSRLQAMIKAAQSTLLLTLPASVSTELAELLREADSRRCLIRQFSSADQRFLKAEGILLLRDNHEALLGSIGPEEPVQAIVSTNTALVAALNEYGQRALRQNNQAADSDWVAWETRKQRHLWDISKADRVA</sequence>
<dbReference type="PANTHER" id="PTHR34293:SF1">
    <property type="entry name" value="HTH-TYPE TRANSCRIPTIONAL REGULATOR TRMBL2"/>
    <property type="match status" value="1"/>
</dbReference>
<dbReference type="PANTHER" id="PTHR34293">
    <property type="entry name" value="HTH-TYPE TRANSCRIPTIONAL REGULATOR TRMBL2"/>
    <property type="match status" value="1"/>
</dbReference>
<evidence type="ECO:0000313" key="3">
    <source>
        <dbReference type="EMBL" id="QBD78752.1"/>
    </source>
</evidence>
<evidence type="ECO:0000259" key="1">
    <source>
        <dbReference type="Pfam" id="PF01978"/>
    </source>
</evidence>
<accession>A0A4P6JTY8</accession>
<gene>
    <name evidence="3" type="ORF">EPA93_23305</name>
</gene>
<proteinExistence type="predicted"/>
<keyword evidence="4" id="KW-1185">Reference proteome</keyword>
<dbReference type="CDD" id="cd09124">
    <property type="entry name" value="PLDc_like_TrmB_middle"/>
    <property type="match status" value="1"/>
</dbReference>
<reference evidence="3 4" key="1">
    <citation type="submission" date="2019-01" db="EMBL/GenBank/DDBJ databases">
        <title>Ktedonosporobacter rubrisoli SCAWS-G2.</title>
        <authorList>
            <person name="Huang Y."/>
            <person name="Yan B."/>
        </authorList>
    </citation>
    <scope>NUCLEOTIDE SEQUENCE [LARGE SCALE GENOMIC DNA]</scope>
    <source>
        <strain evidence="3 4">SCAWS-G2</strain>
    </source>
</reference>
<evidence type="ECO:0000313" key="4">
    <source>
        <dbReference type="Proteomes" id="UP000290365"/>
    </source>
</evidence>
<dbReference type="RefSeq" id="WP_129889805.1">
    <property type="nucleotide sequence ID" value="NZ_CP035758.1"/>
</dbReference>
<protein>
    <submittedName>
        <fullName evidence="3">TrmB family transcriptional regulator</fullName>
    </submittedName>
</protein>
<dbReference type="Proteomes" id="UP000290365">
    <property type="component" value="Chromosome"/>
</dbReference>
<dbReference type="KEGG" id="kbs:EPA93_23305"/>